<feature type="transmembrane region" description="Helical" evidence="6">
    <location>
        <begin position="367"/>
        <end position="387"/>
    </location>
</feature>
<organism evidence="7">
    <name type="scientific">Desulfacinum infernum</name>
    <dbReference type="NCBI Taxonomy" id="35837"/>
    <lineage>
        <taxon>Bacteria</taxon>
        <taxon>Pseudomonadati</taxon>
        <taxon>Thermodesulfobacteriota</taxon>
        <taxon>Syntrophobacteria</taxon>
        <taxon>Syntrophobacterales</taxon>
        <taxon>Syntrophobacteraceae</taxon>
        <taxon>Desulfacinum</taxon>
    </lineage>
</organism>
<reference evidence="7" key="1">
    <citation type="journal article" date="2020" name="mSystems">
        <title>Genome- and Community-Level Interaction Insights into Carbon Utilization and Element Cycling Functions of Hydrothermarchaeota in Hydrothermal Sediment.</title>
        <authorList>
            <person name="Zhou Z."/>
            <person name="Liu Y."/>
            <person name="Xu W."/>
            <person name="Pan J."/>
            <person name="Luo Z.H."/>
            <person name="Li M."/>
        </authorList>
    </citation>
    <scope>NUCLEOTIDE SEQUENCE [LARGE SCALE GENOMIC DNA]</scope>
    <source>
        <strain evidence="7">SpSt-456</strain>
    </source>
</reference>
<dbReference type="AlphaFoldDB" id="A0A832A1D4"/>
<evidence type="ECO:0000256" key="6">
    <source>
        <dbReference type="RuleBase" id="RU363058"/>
    </source>
</evidence>
<protein>
    <recommendedName>
        <fullName evidence="6">Phosphate transporter</fullName>
    </recommendedName>
</protein>
<evidence type="ECO:0000256" key="5">
    <source>
        <dbReference type="ARBA" id="ARBA00023136"/>
    </source>
</evidence>
<feature type="transmembrane region" description="Helical" evidence="6">
    <location>
        <begin position="222"/>
        <end position="242"/>
    </location>
</feature>
<gene>
    <name evidence="7" type="ORF">ENS06_10600</name>
</gene>
<feature type="transmembrane region" description="Helical" evidence="6">
    <location>
        <begin position="303"/>
        <end position="322"/>
    </location>
</feature>
<dbReference type="EMBL" id="DSTK01000033">
    <property type="protein sequence ID" value="HFK97753.1"/>
    <property type="molecule type" value="Genomic_DNA"/>
</dbReference>
<dbReference type="GO" id="GO:0035435">
    <property type="term" value="P:phosphate ion transmembrane transport"/>
    <property type="evidence" value="ECO:0007669"/>
    <property type="project" value="TreeGrafter"/>
</dbReference>
<feature type="transmembrane region" description="Helical" evidence="6">
    <location>
        <begin position="394"/>
        <end position="419"/>
    </location>
</feature>
<feature type="transmembrane region" description="Helical" evidence="6">
    <location>
        <begin position="94"/>
        <end position="112"/>
    </location>
</feature>
<feature type="transmembrane region" description="Helical" evidence="6">
    <location>
        <begin position="193"/>
        <end position="210"/>
    </location>
</feature>
<proteinExistence type="inferred from homology"/>
<dbReference type="PANTHER" id="PTHR11101:SF80">
    <property type="entry name" value="PHOSPHATE TRANSPORTER"/>
    <property type="match status" value="1"/>
</dbReference>
<keyword evidence="6" id="KW-0592">Phosphate transport</keyword>
<evidence type="ECO:0000256" key="4">
    <source>
        <dbReference type="ARBA" id="ARBA00022989"/>
    </source>
</evidence>
<comment type="similarity">
    <text evidence="6">Belongs to the inorganic phosphate transporter (PiT) (TC 2.A.20) family.</text>
</comment>
<keyword evidence="4 6" id="KW-1133">Transmembrane helix</keyword>
<feature type="transmembrane region" description="Helical" evidence="6">
    <location>
        <begin position="152"/>
        <end position="173"/>
    </location>
</feature>
<evidence type="ECO:0000256" key="1">
    <source>
        <dbReference type="ARBA" id="ARBA00004141"/>
    </source>
</evidence>
<sequence length="420" mass="44691">MCESFGDGGRRCVTEIILVLGMLAGMYMAWNIGANDVANGMASAVGAKAISLRQAVFIGGILDFIGATFIGSHVTATIRENILVAQNITHDPQVMMLGLLAALLAAAFWVFFSTWSQFPVSTTHSIVGAIIGFGLVSGGVKAIQWAKISTIVLSWIISPFFAGLLALLVFQFIRRAILERRNAFVRALRWSPLFAGATIFIVVLSFLMKTPLGKSLGLSDSAALGTALGSSLILAFVAQEWLGRTIRKIDEEGVEEIFRRFQVFTSCYVALAHGANDVANAVGPVAGIYAIYSTQTVATTTPVPTWLLAGGGLFIALGVFTWGYRVIETLGCRITTLTNTRGFAVDFGTATSVLVASKMGLPVSTTHAAVGAVIGVGLAGGLAAVDFKVVFKIVLYWVITLPLAALPTMAIFKILMWLFH</sequence>
<comment type="caution">
    <text evidence="7">The sequence shown here is derived from an EMBL/GenBank/DDBJ whole genome shotgun (WGS) entry which is preliminary data.</text>
</comment>
<dbReference type="Pfam" id="PF01384">
    <property type="entry name" value="PHO4"/>
    <property type="match status" value="1"/>
</dbReference>
<keyword evidence="3 6" id="KW-0812">Transmembrane</keyword>
<feature type="transmembrane region" description="Helical" evidence="6">
    <location>
        <begin position="118"/>
        <end position="140"/>
    </location>
</feature>
<name>A0A832A1D4_9BACT</name>
<evidence type="ECO:0000313" key="7">
    <source>
        <dbReference type="EMBL" id="HFK97753.1"/>
    </source>
</evidence>
<keyword evidence="2 6" id="KW-0813">Transport</keyword>
<dbReference type="PANTHER" id="PTHR11101">
    <property type="entry name" value="PHOSPHATE TRANSPORTER"/>
    <property type="match status" value="1"/>
</dbReference>
<dbReference type="InterPro" id="IPR001204">
    <property type="entry name" value="Phos_transporter"/>
</dbReference>
<feature type="transmembrane region" description="Helical" evidence="6">
    <location>
        <begin position="50"/>
        <end position="74"/>
    </location>
</feature>
<evidence type="ECO:0000256" key="3">
    <source>
        <dbReference type="ARBA" id="ARBA00022692"/>
    </source>
</evidence>
<keyword evidence="5 6" id="KW-0472">Membrane</keyword>
<accession>A0A832A1D4</accession>
<feature type="transmembrane region" description="Helical" evidence="6">
    <location>
        <begin position="12"/>
        <end position="30"/>
    </location>
</feature>
<comment type="subcellular location">
    <subcellularLocation>
        <location evidence="1 6">Membrane</location>
        <topology evidence="1 6">Multi-pass membrane protein</topology>
    </subcellularLocation>
</comment>
<evidence type="ECO:0000256" key="2">
    <source>
        <dbReference type="ARBA" id="ARBA00022448"/>
    </source>
</evidence>
<dbReference type="GO" id="GO:0005315">
    <property type="term" value="F:phosphate transmembrane transporter activity"/>
    <property type="evidence" value="ECO:0007669"/>
    <property type="project" value="InterPro"/>
</dbReference>
<dbReference type="GO" id="GO:0016020">
    <property type="term" value="C:membrane"/>
    <property type="evidence" value="ECO:0007669"/>
    <property type="project" value="UniProtKB-SubCell"/>
</dbReference>